<comment type="caution">
    <text evidence="1">The sequence shown here is derived from an EMBL/GenBank/DDBJ whole genome shotgun (WGS) entry which is preliminary data.</text>
</comment>
<proteinExistence type="predicted"/>
<name>A0ACC2RSA3_9FUNG</name>
<evidence type="ECO:0000313" key="1">
    <source>
        <dbReference type="EMBL" id="KAJ9052966.1"/>
    </source>
</evidence>
<gene>
    <name evidence="1" type="ORF">DSO57_1028885</name>
</gene>
<sequence>MAAPKNFCFTFHRKDPFGPTESPARRVQFNSGTRYCLKNANRASKSSKDYA</sequence>
<dbReference type="Proteomes" id="UP001165960">
    <property type="component" value="Unassembled WGS sequence"/>
</dbReference>
<organism evidence="1 2">
    <name type="scientific">Entomophthora muscae</name>
    <dbReference type="NCBI Taxonomy" id="34485"/>
    <lineage>
        <taxon>Eukaryota</taxon>
        <taxon>Fungi</taxon>
        <taxon>Fungi incertae sedis</taxon>
        <taxon>Zoopagomycota</taxon>
        <taxon>Entomophthoromycotina</taxon>
        <taxon>Entomophthoromycetes</taxon>
        <taxon>Entomophthorales</taxon>
        <taxon>Entomophthoraceae</taxon>
        <taxon>Entomophthora</taxon>
    </lineage>
</organism>
<accession>A0ACC2RSA3</accession>
<evidence type="ECO:0000313" key="2">
    <source>
        <dbReference type="Proteomes" id="UP001165960"/>
    </source>
</evidence>
<protein>
    <submittedName>
        <fullName evidence="1">Uncharacterized protein</fullName>
    </submittedName>
</protein>
<dbReference type="EMBL" id="QTSX02006576">
    <property type="protein sequence ID" value="KAJ9052966.1"/>
    <property type="molecule type" value="Genomic_DNA"/>
</dbReference>
<keyword evidence="2" id="KW-1185">Reference proteome</keyword>
<reference evidence="1" key="1">
    <citation type="submission" date="2022-04" db="EMBL/GenBank/DDBJ databases">
        <title>Genome of the entomopathogenic fungus Entomophthora muscae.</title>
        <authorList>
            <person name="Elya C."/>
            <person name="Lovett B.R."/>
            <person name="Lee E."/>
            <person name="Macias A.M."/>
            <person name="Hajek A.E."/>
            <person name="De Bivort B.L."/>
            <person name="Kasson M.T."/>
            <person name="De Fine Licht H.H."/>
            <person name="Stajich J.E."/>
        </authorList>
    </citation>
    <scope>NUCLEOTIDE SEQUENCE</scope>
    <source>
        <strain evidence="1">Berkeley</strain>
    </source>
</reference>